<evidence type="ECO:0000313" key="1">
    <source>
        <dbReference type="EMBL" id="ROR28643.1"/>
    </source>
</evidence>
<dbReference type="InterPro" id="IPR051454">
    <property type="entry name" value="RNA/ubiquinone_mod_enzymes"/>
</dbReference>
<gene>
    <name evidence="1" type="ORF">EDD66_104230</name>
</gene>
<protein>
    <submittedName>
        <fullName evidence="1">Collagenase-like PrtC family protease</fullName>
    </submittedName>
</protein>
<keyword evidence="1" id="KW-0645">Protease</keyword>
<dbReference type="Pfam" id="PF01136">
    <property type="entry name" value="Peptidase_U32"/>
    <property type="match status" value="1"/>
</dbReference>
<name>A0A3N1XPP8_9FIRM</name>
<accession>A0A3N1XPP8</accession>
<dbReference type="OrthoDB" id="9805982at2"/>
<dbReference type="AlphaFoldDB" id="A0A3N1XPP8"/>
<dbReference type="PANTHER" id="PTHR30217:SF10">
    <property type="entry name" value="23S RRNA 5-HYDROXYCYTIDINE C2501 SYNTHASE"/>
    <property type="match status" value="1"/>
</dbReference>
<sequence>MKIALPCSWDYEFFDYLPEIQKGKNKIHELYGSLKSSYLGAGHSSAAIRGKLLKRKDVENYVKKVHESGLEFNYTINSSCLGNMEFDPRYKAKMLDELKWICSFSDTVTVAVPYLIELIKKISKNKVKIALSTIVAVDSIGKVKRYEELGVNRIVLNINLNRKPNIIKDIRNHTKLDLEILVNDSCLKDCPYRYYHYNSGSHASVHKKAFYLDYCIYNCLNKRLKNMDEILKSPWLRPEDSNYYDGIVDYMKIGGREKNLEWIVRAGRAYSEESYDGNVLDLLTIISPESHELGELLFDNKLNLTSDKAKLEKFFNRFFKKGFECGDCSKCNYCSNHFHDIIHYDEKILEEYCSTFDKIGNMMEVTKKQNFMQYILMKYAFNQYVKNTKKWQLMKKYLPYFKEKIVG</sequence>
<reference evidence="1 2" key="1">
    <citation type="submission" date="2018-11" db="EMBL/GenBank/DDBJ databases">
        <title>Genomic Encyclopedia of Type Strains, Phase IV (KMG-IV): sequencing the most valuable type-strain genomes for metagenomic binning, comparative biology and taxonomic classification.</title>
        <authorList>
            <person name="Goeker M."/>
        </authorList>
    </citation>
    <scope>NUCLEOTIDE SEQUENCE [LARGE SCALE GENOMIC DNA]</scope>
    <source>
        <strain evidence="1 2">DSM 26537</strain>
    </source>
</reference>
<proteinExistence type="predicted"/>
<keyword evidence="1" id="KW-0378">Hydrolase</keyword>
<dbReference type="RefSeq" id="WP_123609140.1">
    <property type="nucleotide sequence ID" value="NZ_RJVG01000004.1"/>
</dbReference>
<organism evidence="1 2">
    <name type="scientific">Mobilisporobacter senegalensis</name>
    <dbReference type="NCBI Taxonomy" id="1329262"/>
    <lineage>
        <taxon>Bacteria</taxon>
        <taxon>Bacillati</taxon>
        <taxon>Bacillota</taxon>
        <taxon>Clostridia</taxon>
        <taxon>Lachnospirales</taxon>
        <taxon>Lachnospiraceae</taxon>
        <taxon>Mobilisporobacter</taxon>
    </lineage>
</organism>
<keyword evidence="2" id="KW-1185">Reference proteome</keyword>
<dbReference type="GO" id="GO:0006508">
    <property type="term" value="P:proteolysis"/>
    <property type="evidence" value="ECO:0007669"/>
    <property type="project" value="UniProtKB-KW"/>
</dbReference>
<comment type="caution">
    <text evidence="1">The sequence shown here is derived from an EMBL/GenBank/DDBJ whole genome shotgun (WGS) entry which is preliminary data.</text>
</comment>
<dbReference type="Proteomes" id="UP000273083">
    <property type="component" value="Unassembled WGS sequence"/>
</dbReference>
<dbReference type="EMBL" id="RJVG01000004">
    <property type="protein sequence ID" value="ROR28643.1"/>
    <property type="molecule type" value="Genomic_DNA"/>
</dbReference>
<dbReference type="InterPro" id="IPR001539">
    <property type="entry name" value="Peptidase_U32"/>
</dbReference>
<evidence type="ECO:0000313" key="2">
    <source>
        <dbReference type="Proteomes" id="UP000273083"/>
    </source>
</evidence>
<dbReference type="PANTHER" id="PTHR30217">
    <property type="entry name" value="PEPTIDASE U32 FAMILY"/>
    <property type="match status" value="1"/>
</dbReference>
<dbReference type="GO" id="GO:0008233">
    <property type="term" value="F:peptidase activity"/>
    <property type="evidence" value="ECO:0007669"/>
    <property type="project" value="UniProtKB-KW"/>
</dbReference>